<evidence type="ECO:0000256" key="2">
    <source>
        <dbReference type="ARBA" id="ARBA00022692"/>
    </source>
</evidence>
<protein>
    <recommendedName>
        <fullName evidence="11">Seipin</fullName>
    </recommendedName>
</protein>
<evidence type="ECO:0000256" key="1">
    <source>
        <dbReference type="ARBA" id="ARBA00004477"/>
    </source>
</evidence>
<dbReference type="Proteomes" id="UP000001058">
    <property type="component" value="Unassembled WGS sequence"/>
</dbReference>
<dbReference type="STRING" id="3068.D8THI0"/>
<accession>D8THI0</accession>
<dbReference type="Pfam" id="PF06775">
    <property type="entry name" value="Seipin"/>
    <property type="match status" value="1"/>
</dbReference>
<evidence type="ECO:0000313" key="9">
    <source>
        <dbReference type="EMBL" id="EFJ52714.1"/>
    </source>
</evidence>
<feature type="region of interest" description="Disordered" evidence="7">
    <location>
        <begin position="337"/>
        <end position="554"/>
    </location>
</feature>
<dbReference type="PANTHER" id="PTHR21212">
    <property type="entry name" value="BERNARDINELLI-SEIP CONGENITAL LIPODYSTROPHY 2 HOMOLOG BSCL2 PROTEIN"/>
    <property type="match status" value="1"/>
</dbReference>
<dbReference type="GO" id="GO:0140042">
    <property type="term" value="P:lipid droplet formation"/>
    <property type="evidence" value="ECO:0007669"/>
    <property type="project" value="UniProtKB-ARBA"/>
</dbReference>
<dbReference type="CDD" id="cd23995">
    <property type="entry name" value="Seipin_BSCL2_like"/>
    <property type="match status" value="1"/>
</dbReference>
<dbReference type="AlphaFoldDB" id="D8THI0"/>
<feature type="compositionally biased region" description="Acidic residues" evidence="7">
    <location>
        <begin position="504"/>
        <end position="515"/>
    </location>
</feature>
<dbReference type="GO" id="GO:0006629">
    <property type="term" value="P:lipid metabolic process"/>
    <property type="evidence" value="ECO:0007669"/>
    <property type="project" value="UniProtKB-KW"/>
</dbReference>
<dbReference type="InterPro" id="IPR009617">
    <property type="entry name" value="Seipin"/>
</dbReference>
<gene>
    <name evidence="9" type="ORF">VOLCADRAFT_115661</name>
</gene>
<dbReference type="KEGG" id="vcn:VOLCADRAFT_115661"/>
<dbReference type="InParanoid" id="D8THI0"/>
<feature type="compositionally biased region" description="Basic and acidic residues" evidence="7">
    <location>
        <begin position="516"/>
        <end position="526"/>
    </location>
</feature>
<feature type="compositionally biased region" description="Polar residues" evidence="7">
    <location>
        <begin position="416"/>
        <end position="430"/>
    </location>
</feature>
<dbReference type="RefSeq" id="XP_002945719.1">
    <property type="nucleotide sequence ID" value="XM_002945673.1"/>
</dbReference>
<feature type="compositionally biased region" description="Low complexity" evidence="7">
    <location>
        <begin position="386"/>
        <end position="400"/>
    </location>
</feature>
<evidence type="ECO:0008006" key="11">
    <source>
        <dbReference type="Google" id="ProtNLM"/>
    </source>
</evidence>
<evidence type="ECO:0000256" key="7">
    <source>
        <dbReference type="SAM" id="MobiDB-lite"/>
    </source>
</evidence>
<sequence length="573" mass="60883">MLRRLRSLAPVAVTCGALLSFSFALLGYSLLGFLYLTRYYAPAAYHYVRPLHFDYTGYVAVAVAPLSPNLKEQSLLHNNLALPGAAAALLPKSRFLPSGTQVAVHVVLTIPADHTDLFQVTGELMTNATHIAARSTRTYINTPQPYAYRLTKQLMFLPLHVVGWGHGDWARVDLPLFDEYEERDDAPVAMFRARLASRNASGGGLPPPPVHRAELHARLRLGFFRTALFWLRPGLALSVVVLLLGLFASIVGTTGTLALLLVAYFLRRWIIKTEAVAAAARAKAKAQRGALPPPGRKGPPYGSFEDALSYSLAHAEFYRDNGAQVLGVEDDDTAGAAFGRQTRGRASRQGSAFPDRPKTYEDDTLARGGSNGARLPLMRQDSPTWSGSSGTTAAGAATAGRPLSRQDSDTAVAATSKASALSSVSTVKRQNGSDRPLLSPSPVPLAADGEEDEDEPGSAAADISGPGAAMATCGNLTDGEHQPAGHGEGHDQGNGAAGTSDPGLVDEDAVSDEELEHMLETARYDEQGSLAGGKTPDMGEDATAEGQFSDLEPQADNEAAAALRRRAVYTWKA</sequence>
<comment type="subcellular location">
    <subcellularLocation>
        <location evidence="1">Endoplasmic reticulum membrane</location>
        <topology evidence="1">Multi-pass membrane protein</topology>
    </subcellularLocation>
</comment>
<name>D8THI0_VOLCA</name>
<dbReference type="OrthoDB" id="543281at2759"/>
<dbReference type="eggNOG" id="ENOG502T2EM">
    <property type="taxonomic scope" value="Eukaryota"/>
</dbReference>
<evidence type="ECO:0000256" key="6">
    <source>
        <dbReference type="ARBA" id="ARBA00023136"/>
    </source>
</evidence>
<feature type="transmembrane region" description="Helical" evidence="8">
    <location>
        <begin position="235"/>
        <end position="266"/>
    </location>
</feature>
<keyword evidence="3" id="KW-0256">Endoplasmic reticulum</keyword>
<evidence type="ECO:0000256" key="4">
    <source>
        <dbReference type="ARBA" id="ARBA00022989"/>
    </source>
</evidence>
<feature type="compositionally biased region" description="Basic and acidic residues" evidence="7">
    <location>
        <begin position="355"/>
        <end position="365"/>
    </location>
</feature>
<evidence type="ECO:0000256" key="8">
    <source>
        <dbReference type="SAM" id="Phobius"/>
    </source>
</evidence>
<organism evidence="10">
    <name type="scientific">Volvox carteri f. nagariensis</name>
    <dbReference type="NCBI Taxonomy" id="3068"/>
    <lineage>
        <taxon>Eukaryota</taxon>
        <taxon>Viridiplantae</taxon>
        <taxon>Chlorophyta</taxon>
        <taxon>core chlorophytes</taxon>
        <taxon>Chlorophyceae</taxon>
        <taxon>CS clade</taxon>
        <taxon>Chlamydomonadales</taxon>
        <taxon>Volvocaceae</taxon>
        <taxon>Volvox</taxon>
    </lineage>
</organism>
<proteinExistence type="predicted"/>
<feature type="compositionally biased region" description="Basic and acidic residues" evidence="7">
    <location>
        <begin position="478"/>
        <end position="491"/>
    </location>
</feature>
<keyword evidence="2 8" id="KW-0812">Transmembrane</keyword>
<reference evidence="9 10" key="1">
    <citation type="journal article" date="2010" name="Science">
        <title>Genomic analysis of organismal complexity in the multicellular green alga Volvox carteri.</title>
        <authorList>
            <person name="Prochnik S.E."/>
            <person name="Umen J."/>
            <person name="Nedelcu A.M."/>
            <person name="Hallmann A."/>
            <person name="Miller S.M."/>
            <person name="Nishii I."/>
            <person name="Ferris P."/>
            <person name="Kuo A."/>
            <person name="Mitros T."/>
            <person name="Fritz-Laylin L.K."/>
            <person name="Hellsten U."/>
            <person name="Chapman J."/>
            <person name="Simakov O."/>
            <person name="Rensing S.A."/>
            <person name="Terry A."/>
            <person name="Pangilinan J."/>
            <person name="Kapitonov V."/>
            <person name="Jurka J."/>
            <person name="Salamov A."/>
            <person name="Shapiro H."/>
            <person name="Schmutz J."/>
            <person name="Grimwood J."/>
            <person name="Lindquist E."/>
            <person name="Lucas S."/>
            <person name="Grigoriev I.V."/>
            <person name="Schmitt R."/>
            <person name="Kirk D."/>
            <person name="Rokhsar D.S."/>
        </authorList>
    </citation>
    <scope>NUCLEOTIDE SEQUENCE [LARGE SCALE GENOMIC DNA]</scope>
    <source>
        <strain evidence="10">f. Nagariensis / Eve</strain>
    </source>
</reference>
<keyword evidence="5" id="KW-0443">Lipid metabolism</keyword>
<evidence type="ECO:0000256" key="5">
    <source>
        <dbReference type="ARBA" id="ARBA00023098"/>
    </source>
</evidence>
<feature type="compositionally biased region" description="Low complexity" evidence="7">
    <location>
        <begin position="436"/>
        <end position="447"/>
    </location>
</feature>
<evidence type="ECO:0000256" key="3">
    <source>
        <dbReference type="ARBA" id="ARBA00022824"/>
    </source>
</evidence>
<keyword evidence="4 8" id="KW-1133">Transmembrane helix</keyword>
<dbReference type="GeneID" id="9621366"/>
<dbReference type="GO" id="GO:0005789">
    <property type="term" value="C:endoplasmic reticulum membrane"/>
    <property type="evidence" value="ECO:0007669"/>
    <property type="project" value="UniProtKB-SubCell"/>
</dbReference>
<dbReference type="EMBL" id="GL378323">
    <property type="protein sequence ID" value="EFJ52714.1"/>
    <property type="molecule type" value="Genomic_DNA"/>
</dbReference>
<keyword evidence="6 8" id="KW-0472">Membrane</keyword>
<keyword evidence="10" id="KW-1185">Reference proteome</keyword>
<dbReference type="PANTHER" id="PTHR21212:SF0">
    <property type="entry name" value="SEIPIN"/>
    <property type="match status" value="1"/>
</dbReference>
<evidence type="ECO:0000313" key="10">
    <source>
        <dbReference type="Proteomes" id="UP000001058"/>
    </source>
</evidence>